<protein>
    <submittedName>
        <fullName evidence="4">CACTA en-spm transposon protein</fullName>
    </submittedName>
</protein>
<evidence type="ECO:0000313" key="4">
    <source>
        <dbReference type="WBParaSite" id="HCON_00048300-00001"/>
    </source>
</evidence>
<feature type="compositionally biased region" description="Basic and acidic residues" evidence="1">
    <location>
        <begin position="47"/>
        <end position="56"/>
    </location>
</feature>
<evidence type="ECO:0000256" key="1">
    <source>
        <dbReference type="SAM" id="MobiDB-lite"/>
    </source>
</evidence>
<dbReference type="Pfam" id="PF23309">
    <property type="entry name" value="DUF7083"/>
    <property type="match status" value="1"/>
</dbReference>
<sequence length="208" mass="23539">MLGNDSSVYYHAVSLCIKVCSVEYGSFFVSTPIKDSLAACGVTTSSDQDHDQRNSEDSQQQVIPRRSGDKMPKSSGDGAAPTHTTQLEVLIQNMVQQLQFQHEEMKIQHEEMKMLLSPLVSSRGGAQETQKSQYDQLNKDVEKFVADEDAGQTFDHWCKRYGPIIRVSTIPEDKKRDLILLKLDDAAYRKYAGDILIHNRTRLTSTRR</sequence>
<organism evidence="3 4">
    <name type="scientific">Haemonchus contortus</name>
    <name type="common">Barber pole worm</name>
    <dbReference type="NCBI Taxonomy" id="6289"/>
    <lineage>
        <taxon>Eukaryota</taxon>
        <taxon>Metazoa</taxon>
        <taxon>Ecdysozoa</taxon>
        <taxon>Nematoda</taxon>
        <taxon>Chromadorea</taxon>
        <taxon>Rhabditida</taxon>
        <taxon>Rhabditina</taxon>
        <taxon>Rhabditomorpha</taxon>
        <taxon>Strongyloidea</taxon>
        <taxon>Trichostrongylidae</taxon>
        <taxon>Haemonchus</taxon>
    </lineage>
</organism>
<dbReference type="WBParaSite" id="HCON_00048300-00001">
    <property type="protein sequence ID" value="HCON_00048300-00001"/>
    <property type="gene ID" value="HCON_00048300"/>
</dbReference>
<keyword evidence="3" id="KW-1185">Reference proteome</keyword>
<feature type="region of interest" description="Disordered" evidence="1">
    <location>
        <begin position="43"/>
        <end position="81"/>
    </location>
</feature>
<reference evidence="4" key="1">
    <citation type="submission" date="2020-12" db="UniProtKB">
        <authorList>
            <consortium name="WormBaseParasite"/>
        </authorList>
    </citation>
    <scope>IDENTIFICATION</scope>
    <source>
        <strain evidence="4">MHco3</strain>
    </source>
</reference>
<dbReference type="AlphaFoldDB" id="A0A7I4Y4T3"/>
<evidence type="ECO:0000313" key="3">
    <source>
        <dbReference type="Proteomes" id="UP000025227"/>
    </source>
</evidence>
<name>A0A7I4Y4T3_HAECO</name>
<accession>A0A7I4Y4T3</accession>
<proteinExistence type="predicted"/>
<dbReference type="InterPro" id="IPR055510">
    <property type="entry name" value="DUF7083"/>
</dbReference>
<feature type="domain" description="DUF7083" evidence="2">
    <location>
        <begin position="134"/>
        <end position="197"/>
    </location>
</feature>
<dbReference type="Proteomes" id="UP000025227">
    <property type="component" value="Unplaced"/>
</dbReference>
<evidence type="ECO:0000259" key="2">
    <source>
        <dbReference type="Pfam" id="PF23309"/>
    </source>
</evidence>